<dbReference type="EMBL" id="JABFTP020000144">
    <property type="protein sequence ID" value="KAL3283375.1"/>
    <property type="molecule type" value="Genomic_DNA"/>
</dbReference>
<evidence type="ECO:0000313" key="1">
    <source>
        <dbReference type="EMBL" id="KAL3283375.1"/>
    </source>
</evidence>
<name>A0ABD2NXN1_9CUCU</name>
<organism evidence="1 2">
    <name type="scientific">Cryptolaemus montrouzieri</name>
    <dbReference type="NCBI Taxonomy" id="559131"/>
    <lineage>
        <taxon>Eukaryota</taxon>
        <taxon>Metazoa</taxon>
        <taxon>Ecdysozoa</taxon>
        <taxon>Arthropoda</taxon>
        <taxon>Hexapoda</taxon>
        <taxon>Insecta</taxon>
        <taxon>Pterygota</taxon>
        <taxon>Neoptera</taxon>
        <taxon>Endopterygota</taxon>
        <taxon>Coleoptera</taxon>
        <taxon>Polyphaga</taxon>
        <taxon>Cucujiformia</taxon>
        <taxon>Coccinelloidea</taxon>
        <taxon>Coccinellidae</taxon>
        <taxon>Scymninae</taxon>
        <taxon>Scymnini</taxon>
        <taxon>Cryptolaemus</taxon>
    </lineage>
</organism>
<evidence type="ECO:0000313" key="2">
    <source>
        <dbReference type="Proteomes" id="UP001516400"/>
    </source>
</evidence>
<dbReference type="Proteomes" id="UP001516400">
    <property type="component" value="Unassembled WGS sequence"/>
</dbReference>
<sequence>MESEIQIRDDHIHPQSCELICNIYNFMSKEAVLEEPSIPFRAVRKRVAQATAMPRSRIYRIISDLKRIRDGNPSHYIHKNGENRHL</sequence>
<gene>
    <name evidence="1" type="ORF">HHI36_006522</name>
</gene>
<comment type="caution">
    <text evidence="1">The sequence shown here is derived from an EMBL/GenBank/DDBJ whole genome shotgun (WGS) entry which is preliminary data.</text>
</comment>
<accession>A0ABD2NXN1</accession>
<reference evidence="1 2" key="1">
    <citation type="journal article" date="2021" name="BMC Biol.">
        <title>Horizontally acquired antibacterial genes associated with adaptive radiation of ladybird beetles.</title>
        <authorList>
            <person name="Li H.S."/>
            <person name="Tang X.F."/>
            <person name="Huang Y.H."/>
            <person name="Xu Z.Y."/>
            <person name="Chen M.L."/>
            <person name="Du X.Y."/>
            <person name="Qiu B.Y."/>
            <person name="Chen P.T."/>
            <person name="Zhang W."/>
            <person name="Slipinski A."/>
            <person name="Escalona H.E."/>
            <person name="Waterhouse R.M."/>
            <person name="Zwick A."/>
            <person name="Pang H."/>
        </authorList>
    </citation>
    <scope>NUCLEOTIDE SEQUENCE [LARGE SCALE GENOMIC DNA]</scope>
    <source>
        <strain evidence="1">SYSU2018</strain>
    </source>
</reference>
<keyword evidence="2" id="KW-1185">Reference proteome</keyword>
<proteinExistence type="predicted"/>
<protein>
    <submittedName>
        <fullName evidence="1">Uncharacterized protein</fullName>
    </submittedName>
</protein>
<dbReference type="AlphaFoldDB" id="A0ABD2NXN1"/>